<evidence type="ECO:0000313" key="2">
    <source>
        <dbReference type="Proteomes" id="UP001148838"/>
    </source>
</evidence>
<reference evidence="1 2" key="1">
    <citation type="journal article" date="2022" name="Allergy">
        <title>Genome assembly and annotation of Periplaneta americana reveal a comprehensive cockroach allergen profile.</title>
        <authorList>
            <person name="Wang L."/>
            <person name="Xiong Q."/>
            <person name="Saelim N."/>
            <person name="Wang L."/>
            <person name="Nong W."/>
            <person name="Wan A.T."/>
            <person name="Shi M."/>
            <person name="Liu X."/>
            <person name="Cao Q."/>
            <person name="Hui J.H.L."/>
            <person name="Sookrung N."/>
            <person name="Leung T.F."/>
            <person name="Tungtrongchitr A."/>
            <person name="Tsui S.K.W."/>
        </authorList>
    </citation>
    <scope>NUCLEOTIDE SEQUENCE [LARGE SCALE GENOMIC DNA]</scope>
    <source>
        <strain evidence="1">PWHHKU_190912</strain>
    </source>
</reference>
<dbReference type="Proteomes" id="UP001148838">
    <property type="component" value="Unassembled WGS sequence"/>
</dbReference>
<gene>
    <name evidence="1" type="ORF">ANN_20788</name>
</gene>
<organism evidence="1 2">
    <name type="scientific">Periplaneta americana</name>
    <name type="common">American cockroach</name>
    <name type="synonym">Blatta americana</name>
    <dbReference type="NCBI Taxonomy" id="6978"/>
    <lineage>
        <taxon>Eukaryota</taxon>
        <taxon>Metazoa</taxon>
        <taxon>Ecdysozoa</taxon>
        <taxon>Arthropoda</taxon>
        <taxon>Hexapoda</taxon>
        <taxon>Insecta</taxon>
        <taxon>Pterygota</taxon>
        <taxon>Neoptera</taxon>
        <taxon>Polyneoptera</taxon>
        <taxon>Dictyoptera</taxon>
        <taxon>Blattodea</taxon>
        <taxon>Blattoidea</taxon>
        <taxon>Blattidae</taxon>
        <taxon>Blattinae</taxon>
        <taxon>Periplaneta</taxon>
    </lineage>
</organism>
<accession>A0ABQ8SEV3</accession>
<protein>
    <submittedName>
        <fullName evidence="1">Uncharacterized protein</fullName>
    </submittedName>
</protein>
<sequence>MGHKMDFGATTILDKTSGYWDVVIKEAIEIQLDGNNFNRDGDLQLSTARKPAIRDGRYFTNRYFVTDNNALSESVMRISYRICHEIAKELKTFNEDISSPILTSIRSFIESFVRLATKVMAFHGKNIVRAKIVVNNLLIEQTLNNPDVDTAS</sequence>
<comment type="caution">
    <text evidence="1">The sequence shown here is derived from an EMBL/GenBank/DDBJ whole genome shotgun (WGS) entry which is preliminary data.</text>
</comment>
<dbReference type="EMBL" id="JAJSOF020000029">
    <property type="protein sequence ID" value="KAJ4432172.1"/>
    <property type="molecule type" value="Genomic_DNA"/>
</dbReference>
<name>A0ABQ8SEV3_PERAM</name>
<keyword evidence="2" id="KW-1185">Reference proteome</keyword>
<evidence type="ECO:0000313" key="1">
    <source>
        <dbReference type="EMBL" id="KAJ4432172.1"/>
    </source>
</evidence>
<proteinExistence type="predicted"/>